<dbReference type="PANTHER" id="PTHR22946">
    <property type="entry name" value="DIENELACTONE HYDROLASE DOMAIN-CONTAINING PROTEIN-RELATED"/>
    <property type="match status" value="1"/>
</dbReference>
<evidence type="ECO:0000313" key="4">
    <source>
        <dbReference type="EMBL" id="MDT0336502.1"/>
    </source>
</evidence>
<dbReference type="PROSITE" id="PS51257">
    <property type="entry name" value="PROKAR_LIPOPROTEIN"/>
    <property type="match status" value="1"/>
</dbReference>
<dbReference type="InterPro" id="IPR002925">
    <property type="entry name" value="Dienelactn_hydro"/>
</dbReference>
<evidence type="ECO:0000259" key="3">
    <source>
        <dbReference type="Pfam" id="PF01738"/>
    </source>
</evidence>
<dbReference type="InterPro" id="IPR050261">
    <property type="entry name" value="FrsA_esterase"/>
</dbReference>
<dbReference type="PIRSF" id="PIRSF031982">
    <property type="entry name" value="UCP031982_abhydr"/>
    <property type="match status" value="1"/>
</dbReference>
<feature type="chain" id="PRO_5042252482" evidence="2">
    <location>
        <begin position="25"/>
        <end position="335"/>
    </location>
</feature>
<dbReference type="InterPro" id="IPR029058">
    <property type="entry name" value="AB_hydrolase_fold"/>
</dbReference>
<evidence type="ECO:0000256" key="1">
    <source>
        <dbReference type="ARBA" id="ARBA00022801"/>
    </source>
</evidence>
<name>A0AAE4G926_9BURK</name>
<dbReference type="AlphaFoldDB" id="A0AAE4G926"/>
<dbReference type="EMBL" id="JAVRAA010000003">
    <property type="protein sequence ID" value="MDT0336502.1"/>
    <property type="molecule type" value="Genomic_DNA"/>
</dbReference>
<dbReference type="Pfam" id="PF01738">
    <property type="entry name" value="DLH"/>
    <property type="match status" value="1"/>
</dbReference>
<sequence>MNLAYWRRAFLALIWMVSCANAWAGSVGFQEQATLDERGEPIKLAIWYPGSSHAHTVSLGWTTQEVALNGVMSEGRYPLIVISHGTGGTYFSHYDTAIALARAGFIAAAVMHPGDNAQDQSRRFFILERPGHIRRALDYLLRDWPGHAQVDAGRIGIFGFSAGGFTALVSIGGQPDMERILPFCDEHSDHFACRLIAQESIAGRTANAPMPAQLQAQDDRIKAAVIAAPALGFTFANRLQRATIPVQLWRAEDDRILPHPWYAEEVRRALPQAPQYHLVSHAGHFDFLAPCAPVMAQRLPEICSSASGFDRSAFHRAFNEEIVTFFQRALAVEGR</sequence>
<comment type="caution">
    <text evidence="4">The sequence shown here is derived from an EMBL/GenBank/DDBJ whole genome shotgun (WGS) entry which is preliminary data.</text>
</comment>
<protein>
    <submittedName>
        <fullName evidence="4">Dienelactone hydrolase family protein</fullName>
    </submittedName>
</protein>
<dbReference type="GO" id="GO:0052689">
    <property type="term" value="F:carboxylic ester hydrolase activity"/>
    <property type="evidence" value="ECO:0007669"/>
    <property type="project" value="UniProtKB-ARBA"/>
</dbReference>
<dbReference type="PANTHER" id="PTHR22946:SF9">
    <property type="entry name" value="POLYKETIDE TRANSFERASE AF380"/>
    <property type="match status" value="1"/>
</dbReference>
<organism evidence="4">
    <name type="scientific">Herbaspirillum huttiense subsp. nephrolepidis</name>
    <dbReference type="NCBI Taxonomy" id="3075126"/>
    <lineage>
        <taxon>Bacteria</taxon>
        <taxon>Pseudomonadati</taxon>
        <taxon>Pseudomonadota</taxon>
        <taxon>Betaproteobacteria</taxon>
        <taxon>Burkholderiales</taxon>
        <taxon>Oxalobacteraceae</taxon>
        <taxon>Herbaspirillum</taxon>
    </lineage>
</organism>
<keyword evidence="2" id="KW-0732">Signal</keyword>
<dbReference type="InterPro" id="IPR016986">
    <property type="entry name" value="UCP031982_abhydr"/>
</dbReference>
<dbReference type="SUPFAM" id="SSF53474">
    <property type="entry name" value="alpha/beta-Hydrolases"/>
    <property type="match status" value="1"/>
</dbReference>
<feature type="domain" description="Dienelactone hydrolase" evidence="3">
    <location>
        <begin position="76"/>
        <end position="194"/>
    </location>
</feature>
<reference evidence="4" key="1">
    <citation type="submission" date="2023-02" db="EMBL/GenBank/DDBJ databases">
        <title>Description of Herbaspirillum huttiense subsp. nephrolepsisexaltata and Herbaspirillum huttiense subsp. lycopersicon.</title>
        <authorList>
            <person name="Poudel M."/>
            <person name="Sharma A."/>
            <person name="Goss E."/>
            <person name="Tapia J.H."/>
            <person name="Harmon C.M."/>
            <person name="Jones J.B."/>
        </authorList>
    </citation>
    <scope>NUCLEOTIDE SEQUENCE</scope>
    <source>
        <strain evidence="4">NC40101</strain>
    </source>
</reference>
<gene>
    <name evidence="4" type="ORF">RJN63_06685</name>
</gene>
<keyword evidence="1 4" id="KW-0378">Hydrolase</keyword>
<dbReference type="Gene3D" id="3.40.50.1820">
    <property type="entry name" value="alpha/beta hydrolase"/>
    <property type="match status" value="1"/>
</dbReference>
<evidence type="ECO:0000256" key="2">
    <source>
        <dbReference type="SAM" id="SignalP"/>
    </source>
</evidence>
<dbReference type="RefSeq" id="WP_259433725.1">
    <property type="nucleotide sequence ID" value="NZ_JAVLSM010000004.1"/>
</dbReference>
<feature type="signal peptide" evidence="2">
    <location>
        <begin position="1"/>
        <end position="24"/>
    </location>
</feature>
<accession>A0AAE4G926</accession>
<proteinExistence type="predicted"/>